<dbReference type="SUPFAM" id="SSF53822">
    <property type="entry name" value="Periplasmic binding protein-like I"/>
    <property type="match status" value="1"/>
</dbReference>
<dbReference type="Gene3D" id="3.40.50.2300">
    <property type="match status" value="2"/>
</dbReference>
<dbReference type="SMART" id="SM00345">
    <property type="entry name" value="HTH_GNTR"/>
    <property type="match status" value="1"/>
</dbReference>
<dbReference type="Gene3D" id="1.10.10.10">
    <property type="entry name" value="Winged helix-like DNA-binding domain superfamily/Winged helix DNA-binding domain"/>
    <property type="match status" value="1"/>
</dbReference>
<keyword evidence="2" id="KW-0238">DNA-binding</keyword>
<dbReference type="PROSITE" id="PS50949">
    <property type="entry name" value="HTH_GNTR"/>
    <property type="match status" value="1"/>
</dbReference>
<evidence type="ECO:0000256" key="1">
    <source>
        <dbReference type="ARBA" id="ARBA00023015"/>
    </source>
</evidence>
<reference evidence="6" key="1">
    <citation type="submission" date="2017-04" db="EMBL/GenBank/DDBJ databases">
        <authorList>
            <person name="Varghese N."/>
            <person name="Submissions S."/>
        </authorList>
    </citation>
    <scope>NUCLEOTIDE SEQUENCE [LARGE SCALE GENOMIC DNA]</scope>
    <source>
        <strain evidence="6">DSM 16537</strain>
    </source>
</reference>
<proteinExistence type="predicted"/>
<dbReference type="Proteomes" id="UP000192333">
    <property type="component" value="Chromosome I"/>
</dbReference>
<dbReference type="RefSeq" id="WP_084118458.1">
    <property type="nucleotide sequence ID" value="NZ_LT838813.1"/>
</dbReference>
<evidence type="ECO:0000256" key="2">
    <source>
        <dbReference type="ARBA" id="ARBA00023125"/>
    </source>
</evidence>
<dbReference type="InterPro" id="IPR036390">
    <property type="entry name" value="WH_DNA-bd_sf"/>
</dbReference>
<sequence length="344" mass="40028">MKKFDLYMDESSSVPKYIQIVKSIKSMITLGKLKYGDKIPSINNLSAEYYLSRDTVEKAYTILKKQGIIESVRGKGFYISHHSDLSKFKILLLFNKLSVYKKEIYNSLLIQLEDRAEVVFQVYHCEYSLFKKILEQQKEAYDYYIIMPHFKKDCEQKAIELISQLPKEKLILLDHQIEGINGYFGSVFQDFKMDIYLALKQLKTKLEKYQKLVLVFPFHSNYPYPEQILLGFKKFAVEENFDFEIIPEISAERNPIKGEAYVVIEENDLVNLIKKTRQIKGLNIGKNLGILSYNETPLKEVLQKGITVITTDFSAMGKLTADMILSKEGKKIKNEFKVIVRESL</sequence>
<dbReference type="Pfam" id="PF00392">
    <property type="entry name" value="GntR"/>
    <property type="match status" value="1"/>
</dbReference>
<dbReference type="CDD" id="cd07377">
    <property type="entry name" value="WHTH_GntR"/>
    <property type="match status" value="1"/>
</dbReference>
<keyword evidence="3" id="KW-0804">Transcription</keyword>
<evidence type="ECO:0000313" key="5">
    <source>
        <dbReference type="EMBL" id="SMD41585.1"/>
    </source>
</evidence>
<dbReference type="OrthoDB" id="742238at2"/>
<name>A0A1W2GY11_9BACT</name>
<dbReference type="GO" id="GO:0003700">
    <property type="term" value="F:DNA-binding transcription factor activity"/>
    <property type="evidence" value="ECO:0007669"/>
    <property type="project" value="InterPro"/>
</dbReference>
<keyword evidence="6" id="KW-1185">Reference proteome</keyword>
<feature type="domain" description="HTH gntR-type" evidence="4">
    <location>
        <begin position="14"/>
        <end position="82"/>
    </location>
</feature>
<evidence type="ECO:0000256" key="3">
    <source>
        <dbReference type="ARBA" id="ARBA00023163"/>
    </source>
</evidence>
<dbReference type="STRING" id="758820.SAMN00777080_0110"/>
<dbReference type="AlphaFoldDB" id="A0A1W2GY11"/>
<dbReference type="GO" id="GO:0003677">
    <property type="term" value="F:DNA binding"/>
    <property type="evidence" value="ECO:0007669"/>
    <property type="project" value="UniProtKB-KW"/>
</dbReference>
<evidence type="ECO:0000313" key="6">
    <source>
        <dbReference type="Proteomes" id="UP000192333"/>
    </source>
</evidence>
<dbReference type="InterPro" id="IPR028082">
    <property type="entry name" value="Peripla_BP_I"/>
</dbReference>
<protein>
    <submittedName>
        <fullName evidence="5">Transcriptional regulators</fullName>
    </submittedName>
</protein>
<evidence type="ECO:0000259" key="4">
    <source>
        <dbReference type="PROSITE" id="PS50949"/>
    </source>
</evidence>
<dbReference type="PANTHER" id="PTHR38445:SF10">
    <property type="entry name" value="GNTR-FAMILY TRANSCRIPTIONAL REGULATOR"/>
    <property type="match status" value="1"/>
</dbReference>
<dbReference type="InterPro" id="IPR000524">
    <property type="entry name" value="Tscrpt_reg_HTH_GntR"/>
</dbReference>
<dbReference type="EMBL" id="LT838813">
    <property type="protein sequence ID" value="SMD41585.1"/>
    <property type="molecule type" value="Genomic_DNA"/>
</dbReference>
<dbReference type="InterPro" id="IPR036388">
    <property type="entry name" value="WH-like_DNA-bd_sf"/>
</dbReference>
<dbReference type="PANTHER" id="PTHR38445">
    <property type="entry name" value="HTH-TYPE TRANSCRIPTIONAL REPRESSOR YTRA"/>
    <property type="match status" value="1"/>
</dbReference>
<accession>A0A1W2GY11</accession>
<gene>
    <name evidence="5" type="ORF">SAMN00777080_0110</name>
</gene>
<keyword evidence="1" id="KW-0805">Transcription regulation</keyword>
<organism evidence="5 6">
    <name type="scientific">Aquiflexum balticum DSM 16537</name>
    <dbReference type="NCBI Taxonomy" id="758820"/>
    <lineage>
        <taxon>Bacteria</taxon>
        <taxon>Pseudomonadati</taxon>
        <taxon>Bacteroidota</taxon>
        <taxon>Cytophagia</taxon>
        <taxon>Cytophagales</taxon>
        <taxon>Cyclobacteriaceae</taxon>
        <taxon>Aquiflexum</taxon>
    </lineage>
</organism>
<dbReference type="SUPFAM" id="SSF46785">
    <property type="entry name" value="Winged helix' DNA-binding domain"/>
    <property type="match status" value="1"/>
</dbReference>